<evidence type="ECO:0008006" key="3">
    <source>
        <dbReference type="Google" id="ProtNLM"/>
    </source>
</evidence>
<name>A0A556AUP3_9BURK</name>
<reference evidence="1 2" key="1">
    <citation type="submission" date="2019-07" db="EMBL/GenBank/DDBJ databases">
        <title>Qingshengfaniella alkalisoli gen. nov., sp. nov., isolated from saline soil.</title>
        <authorList>
            <person name="Xu L."/>
            <person name="Huang X.-X."/>
            <person name="Sun J.-Q."/>
        </authorList>
    </citation>
    <scope>NUCLEOTIDE SEQUENCE [LARGE SCALE GENOMIC DNA]</scope>
    <source>
        <strain evidence="1 2">DSM 27279</strain>
    </source>
</reference>
<dbReference type="EMBL" id="VLTJ01000014">
    <property type="protein sequence ID" value="TSH96668.1"/>
    <property type="molecule type" value="Genomic_DNA"/>
</dbReference>
<comment type="caution">
    <text evidence="1">The sequence shown here is derived from an EMBL/GenBank/DDBJ whole genome shotgun (WGS) entry which is preliminary data.</text>
</comment>
<sequence>MSVRTIRLGGVLLLAALLSACSTSRGPDRGNDCSASRNSCMYEGSYEPGEREYAEREASRLNKAAARRLRRS</sequence>
<dbReference type="OrthoDB" id="8665323at2"/>
<evidence type="ECO:0000313" key="1">
    <source>
        <dbReference type="EMBL" id="TSH96668.1"/>
    </source>
</evidence>
<dbReference type="AlphaFoldDB" id="A0A556AUP3"/>
<keyword evidence="2" id="KW-1185">Reference proteome</keyword>
<evidence type="ECO:0000313" key="2">
    <source>
        <dbReference type="Proteomes" id="UP000318405"/>
    </source>
</evidence>
<accession>A0A556AUP3</accession>
<organism evidence="1 2">
    <name type="scientific">Verticiella sediminum</name>
    <dbReference type="NCBI Taxonomy" id="1247510"/>
    <lineage>
        <taxon>Bacteria</taxon>
        <taxon>Pseudomonadati</taxon>
        <taxon>Pseudomonadota</taxon>
        <taxon>Betaproteobacteria</taxon>
        <taxon>Burkholderiales</taxon>
        <taxon>Alcaligenaceae</taxon>
        <taxon>Verticiella</taxon>
    </lineage>
</organism>
<dbReference type="Proteomes" id="UP000318405">
    <property type="component" value="Unassembled WGS sequence"/>
</dbReference>
<proteinExistence type="predicted"/>
<gene>
    <name evidence="1" type="ORF">FOZ76_08825</name>
</gene>
<dbReference type="PROSITE" id="PS51257">
    <property type="entry name" value="PROKAR_LIPOPROTEIN"/>
    <property type="match status" value="1"/>
</dbReference>
<protein>
    <recommendedName>
        <fullName evidence="3">Lipoprotein</fullName>
    </recommendedName>
</protein>